<dbReference type="GO" id="GO:0005886">
    <property type="term" value="C:plasma membrane"/>
    <property type="evidence" value="ECO:0007669"/>
    <property type="project" value="UniProtKB-SubCell"/>
</dbReference>
<dbReference type="EMBL" id="SJPW01000001">
    <property type="protein sequence ID" value="TWU60160.1"/>
    <property type="molecule type" value="Genomic_DNA"/>
</dbReference>
<dbReference type="InterPro" id="IPR001734">
    <property type="entry name" value="Na/solute_symporter"/>
</dbReference>
<evidence type="ECO:0000313" key="14">
    <source>
        <dbReference type="Proteomes" id="UP000318288"/>
    </source>
</evidence>
<dbReference type="Pfam" id="PF00474">
    <property type="entry name" value="SSF"/>
    <property type="match status" value="1"/>
</dbReference>
<keyword evidence="5 12" id="KW-0812">Transmembrane</keyword>
<feature type="transmembrane region" description="Helical" evidence="12">
    <location>
        <begin position="478"/>
        <end position="495"/>
    </location>
</feature>
<evidence type="ECO:0000256" key="1">
    <source>
        <dbReference type="ARBA" id="ARBA00004651"/>
    </source>
</evidence>
<keyword evidence="7" id="KW-0915">Sodium</keyword>
<dbReference type="PROSITE" id="PS50283">
    <property type="entry name" value="NA_SOLUT_SYMP_3"/>
    <property type="match status" value="1"/>
</dbReference>
<keyword evidence="14" id="KW-1185">Reference proteome</keyword>
<name>A0A5C6FH22_9BACT</name>
<dbReference type="InterPro" id="IPR038377">
    <property type="entry name" value="Na/Glc_symporter_sf"/>
</dbReference>
<evidence type="ECO:0000256" key="9">
    <source>
        <dbReference type="ARBA" id="ARBA00023136"/>
    </source>
</evidence>
<feature type="transmembrane region" description="Helical" evidence="12">
    <location>
        <begin position="236"/>
        <end position="254"/>
    </location>
</feature>
<feature type="transmembrane region" description="Helical" evidence="12">
    <location>
        <begin position="375"/>
        <end position="399"/>
    </location>
</feature>
<feature type="transmembrane region" description="Helical" evidence="12">
    <location>
        <begin position="58"/>
        <end position="76"/>
    </location>
</feature>
<evidence type="ECO:0000256" key="7">
    <source>
        <dbReference type="ARBA" id="ARBA00023053"/>
    </source>
</evidence>
<keyword evidence="10" id="KW-0739">Sodium transport</keyword>
<evidence type="ECO:0000256" key="5">
    <source>
        <dbReference type="ARBA" id="ARBA00022692"/>
    </source>
</evidence>
<feature type="transmembrane region" description="Helical" evidence="12">
    <location>
        <begin position="127"/>
        <end position="152"/>
    </location>
</feature>
<gene>
    <name evidence="13" type="primary">sglT_1</name>
    <name evidence="13" type="ORF">Poly51_04350</name>
</gene>
<dbReference type="CDD" id="cd11495">
    <property type="entry name" value="SLC5sbd_NIS-like_u3"/>
    <property type="match status" value="1"/>
</dbReference>
<dbReference type="GO" id="GO:0006814">
    <property type="term" value="P:sodium ion transport"/>
    <property type="evidence" value="ECO:0007669"/>
    <property type="project" value="UniProtKB-KW"/>
</dbReference>
<comment type="caution">
    <text evidence="13">The sequence shown here is derived from an EMBL/GenBank/DDBJ whole genome shotgun (WGS) entry which is preliminary data.</text>
</comment>
<accession>A0A5C6FH22</accession>
<feature type="transmembrane region" description="Helical" evidence="12">
    <location>
        <begin position="164"/>
        <end position="189"/>
    </location>
</feature>
<evidence type="ECO:0000313" key="13">
    <source>
        <dbReference type="EMBL" id="TWU60160.1"/>
    </source>
</evidence>
<evidence type="ECO:0000256" key="11">
    <source>
        <dbReference type="RuleBase" id="RU362091"/>
    </source>
</evidence>
<feature type="transmembrane region" description="Helical" evidence="12">
    <location>
        <begin position="449"/>
        <end position="471"/>
    </location>
</feature>
<dbReference type="NCBIfam" id="TIGR00813">
    <property type="entry name" value="sss"/>
    <property type="match status" value="1"/>
</dbReference>
<organism evidence="13 14">
    <name type="scientific">Rubripirellula tenax</name>
    <dbReference type="NCBI Taxonomy" id="2528015"/>
    <lineage>
        <taxon>Bacteria</taxon>
        <taxon>Pseudomonadati</taxon>
        <taxon>Planctomycetota</taxon>
        <taxon>Planctomycetia</taxon>
        <taxon>Pirellulales</taxon>
        <taxon>Pirellulaceae</taxon>
        <taxon>Rubripirellula</taxon>
    </lineage>
</organism>
<keyword evidence="6 12" id="KW-1133">Transmembrane helix</keyword>
<feature type="transmembrane region" description="Helical" evidence="12">
    <location>
        <begin position="20"/>
        <end position="38"/>
    </location>
</feature>
<evidence type="ECO:0000256" key="3">
    <source>
        <dbReference type="ARBA" id="ARBA00022448"/>
    </source>
</evidence>
<dbReference type="Gene3D" id="1.20.1730.10">
    <property type="entry name" value="Sodium/glucose cotransporter"/>
    <property type="match status" value="1"/>
</dbReference>
<dbReference type="OrthoDB" id="9810181at2"/>
<dbReference type="PANTHER" id="PTHR42985:SF32">
    <property type="entry name" value="SODIUM IODIDE SYMPORTER"/>
    <property type="match status" value="1"/>
</dbReference>
<dbReference type="AlphaFoldDB" id="A0A5C6FH22"/>
<dbReference type="GO" id="GO:0015293">
    <property type="term" value="F:symporter activity"/>
    <property type="evidence" value="ECO:0007669"/>
    <property type="project" value="TreeGrafter"/>
</dbReference>
<evidence type="ECO:0000256" key="6">
    <source>
        <dbReference type="ARBA" id="ARBA00022989"/>
    </source>
</evidence>
<proteinExistence type="inferred from homology"/>
<dbReference type="RefSeq" id="WP_146453742.1">
    <property type="nucleotide sequence ID" value="NZ_SJPW01000001.1"/>
</dbReference>
<reference evidence="13 14" key="1">
    <citation type="submission" date="2019-02" db="EMBL/GenBank/DDBJ databases">
        <title>Deep-cultivation of Planctomycetes and their phenomic and genomic characterization uncovers novel biology.</title>
        <authorList>
            <person name="Wiegand S."/>
            <person name="Jogler M."/>
            <person name="Boedeker C."/>
            <person name="Pinto D."/>
            <person name="Vollmers J."/>
            <person name="Rivas-Marin E."/>
            <person name="Kohn T."/>
            <person name="Peeters S.H."/>
            <person name="Heuer A."/>
            <person name="Rast P."/>
            <person name="Oberbeckmann S."/>
            <person name="Bunk B."/>
            <person name="Jeske O."/>
            <person name="Meyerdierks A."/>
            <person name="Storesund J.E."/>
            <person name="Kallscheuer N."/>
            <person name="Luecker S."/>
            <person name="Lage O.M."/>
            <person name="Pohl T."/>
            <person name="Merkel B.J."/>
            <person name="Hornburger P."/>
            <person name="Mueller R.-W."/>
            <person name="Bruemmer F."/>
            <person name="Labrenz M."/>
            <person name="Spormann A.M."/>
            <person name="Op Den Camp H."/>
            <person name="Overmann J."/>
            <person name="Amann R."/>
            <person name="Jetten M.S.M."/>
            <person name="Mascher T."/>
            <person name="Medema M.H."/>
            <person name="Devos D.P."/>
            <person name="Kaster A.-K."/>
            <person name="Ovreas L."/>
            <person name="Rohde M."/>
            <person name="Galperin M.Y."/>
            <person name="Jogler C."/>
        </authorList>
    </citation>
    <scope>NUCLEOTIDE SEQUENCE [LARGE SCALE GENOMIC DNA]</scope>
    <source>
        <strain evidence="13 14">Poly51</strain>
    </source>
</reference>
<dbReference type="Proteomes" id="UP000318288">
    <property type="component" value="Unassembled WGS sequence"/>
</dbReference>
<dbReference type="PANTHER" id="PTHR42985">
    <property type="entry name" value="SODIUM-COUPLED MONOCARBOXYLATE TRANSPORTER"/>
    <property type="match status" value="1"/>
</dbReference>
<feature type="transmembrane region" description="Helical" evidence="12">
    <location>
        <begin position="283"/>
        <end position="308"/>
    </location>
</feature>
<evidence type="ECO:0000256" key="10">
    <source>
        <dbReference type="ARBA" id="ARBA00023201"/>
    </source>
</evidence>
<comment type="subcellular location">
    <subcellularLocation>
        <location evidence="1">Cell membrane</location>
        <topology evidence="1">Multi-pass membrane protein</topology>
    </subcellularLocation>
</comment>
<sequence>MPFNSHGSPLAVMFFNGIDYAVLVGYFVGIMGLGFYFWRRNQSADDFSAAGRSLPGWLCGLSIFATYLSSISYLALPGKAFVANWNVFMYSLAIPPAAAIAVRYFLPLYRRSGEVSAYSLLEVRFGLWARLFASGFYLLYQIARIGVVMYLMALPMAILFGWDIRVVIVVTGVVVTLYSFVGGIVAVIWADAVQAVVLLAGALLALVILLMGMPGGPSEVILVANDAGKFSLGSPSLLTVSEPTIWIVFAYGLFDNLRNFGIDQSYVQRYIASRTDRDAARSVWFGALLYVPVSAMFLFIGSSLYAYYDTHPTDMAEVRQIVAEQRLMQAGVDTEAPDYVAQRDAKAASLSETDLGDRVFPHFIAAHLPQGARGLLIAAVFAAAMSTVSTSLNSSATLVMSDFYKRLYRPDSTDADHVGVLRISTVAWGIFGTCMSLTLVRLSDSILDVWWLLSGVLGAGIIGLFLLGVVVPTIHGRRAIAALVAGMVLIAWMSISQTTYWPDSLASFVSPFHPWLVIVLGPIMIIGLGKVVTQTSGPVQSQ</sequence>
<evidence type="ECO:0000256" key="2">
    <source>
        <dbReference type="ARBA" id="ARBA00006434"/>
    </source>
</evidence>
<feature type="transmembrane region" description="Helical" evidence="12">
    <location>
        <begin position="420"/>
        <end position="443"/>
    </location>
</feature>
<feature type="transmembrane region" description="Helical" evidence="12">
    <location>
        <begin position="515"/>
        <end position="533"/>
    </location>
</feature>
<comment type="similarity">
    <text evidence="2 11">Belongs to the sodium:solute symporter (SSF) (TC 2.A.21) family.</text>
</comment>
<evidence type="ECO:0000256" key="12">
    <source>
        <dbReference type="SAM" id="Phobius"/>
    </source>
</evidence>
<protein>
    <submittedName>
        <fullName evidence="13">Sodium/glucose cotransporter</fullName>
    </submittedName>
</protein>
<feature type="transmembrane region" description="Helical" evidence="12">
    <location>
        <begin position="196"/>
        <end position="216"/>
    </location>
</feature>
<keyword evidence="9 12" id="KW-0472">Membrane</keyword>
<feature type="transmembrane region" description="Helical" evidence="12">
    <location>
        <begin position="88"/>
        <end position="106"/>
    </location>
</feature>
<dbReference type="InterPro" id="IPR051163">
    <property type="entry name" value="Sodium:Solute_Symporter_SSF"/>
</dbReference>
<evidence type="ECO:0000256" key="8">
    <source>
        <dbReference type="ARBA" id="ARBA00023065"/>
    </source>
</evidence>
<keyword evidence="8" id="KW-0406">Ion transport</keyword>
<keyword evidence="3" id="KW-0813">Transport</keyword>
<keyword evidence="4" id="KW-1003">Cell membrane</keyword>
<evidence type="ECO:0000256" key="4">
    <source>
        <dbReference type="ARBA" id="ARBA00022475"/>
    </source>
</evidence>